<comment type="caution">
    <text evidence="9">The sequence shown here is derived from an EMBL/GenBank/DDBJ whole genome shotgun (WGS) entry which is preliminary data.</text>
</comment>
<dbReference type="PROSITE" id="PS01116">
    <property type="entry name" value="XANTH_URACIL_PERMASE"/>
    <property type="match status" value="1"/>
</dbReference>
<feature type="transmembrane region" description="Helical" evidence="8">
    <location>
        <begin position="25"/>
        <end position="44"/>
    </location>
</feature>
<evidence type="ECO:0000256" key="5">
    <source>
        <dbReference type="ARBA" id="ARBA00022692"/>
    </source>
</evidence>
<evidence type="ECO:0000313" key="9">
    <source>
        <dbReference type="EMBL" id="MBV7390547.1"/>
    </source>
</evidence>
<evidence type="ECO:0000256" key="2">
    <source>
        <dbReference type="ARBA" id="ARBA00008821"/>
    </source>
</evidence>
<evidence type="ECO:0000256" key="6">
    <source>
        <dbReference type="ARBA" id="ARBA00022989"/>
    </source>
</evidence>
<protein>
    <submittedName>
        <fullName evidence="9">Purine/pyrimidine permease</fullName>
    </submittedName>
</protein>
<dbReference type="InterPro" id="IPR006042">
    <property type="entry name" value="Xan_ur_permease"/>
</dbReference>
<proteinExistence type="inferred from homology"/>
<keyword evidence="5 8" id="KW-0812">Transmembrane</keyword>
<dbReference type="PANTHER" id="PTHR42810:SF4">
    <property type="entry name" value="URIC ACID TRANSPORTER UACT"/>
    <property type="match status" value="1"/>
</dbReference>
<feature type="transmembrane region" description="Helical" evidence="8">
    <location>
        <begin position="322"/>
        <end position="341"/>
    </location>
</feature>
<feature type="transmembrane region" description="Helical" evidence="8">
    <location>
        <begin position="281"/>
        <end position="301"/>
    </location>
</feature>
<accession>A0ABS6TCD4</accession>
<evidence type="ECO:0000256" key="7">
    <source>
        <dbReference type="ARBA" id="ARBA00023136"/>
    </source>
</evidence>
<name>A0ABS6TCD4_9ENTE</name>
<feature type="transmembrane region" description="Helical" evidence="8">
    <location>
        <begin position="80"/>
        <end position="100"/>
    </location>
</feature>
<dbReference type="RefSeq" id="WP_218325609.1">
    <property type="nucleotide sequence ID" value="NZ_JAHUZB010000003.1"/>
</dbReference>
<keyword evidence="10" id="KW-1185">Reference proteome</keyword>
<organism evidence="9 10">
    <name type="scientific">Enterococcus alishanensis</name>
    <dbReference type="NCBI Taxonomy" id="1303817"/>
    <lineage>
        <taxon>Bacteria</taxon>
        <taxon>Bacillati</taxon>
        <taxon>Bacillota</taxon>
        <taxon>Bacilli</taxon>
        <taxon>Lactobacillales</taxon>
        <taxon>Enterococcaceae</taxon>
        <taxon>Enterococcus</taxon>
    </lineage>
</organism>
<dbReference type="EMBL" id="JAHUZB010000003">
    <property type="protein sequence ID" value="MBV7390547.1"/>
    <property type="molecule type" value="Genomic_DNA"/>
</dbReference>
<dbReference type="PANTHER" id="PTHR42810">
    <property type="entry name" value="PURINE PERMEASE C1399.01C-RELATED"/>
    <property type="match status" value="1"/>
</dbReference>
<evidence type="ECO:0000256" key="3">
    <source>
        <dbReference type="ARBA" id="ARBA00022448"/>
    </source>
</evidence>
<reference evidence="9 10" key="1">
    <citation type="submission" date="2021-06" db="EMBL/GenBank/DDBJ databases">
        <title>Enterococcus alishanensis sp. nov., a novel lactic acid bacterium isolated from fresh coffee beans.</title>
        <authorList>
            <person name="Chen Y.-S."/>
        </authorList>
    </citation>
    <scope>NUCLEOTIDE SEQUENCE [LARGE SCALE GENOMIC DNA]</scope>
    <source>
        <strain evidence="9 10">ALS3</strain>
    </source>
</reference>
<dbReference type="Pfam" id="PF00860">
    <property type="entry name" value="Xan_ur_permease"/>
    <property type="match status" value="1"/>
</dbReference>
<feature type="transmembrane region" description="Helical" evidence="8">
    <location>
        <begin position="198"/>
        <end position="220"/>
    </location>
</feature>
<dbReference type="NCBIfam" id="TIGR00801">
    <property type="entry name" value="ncs2"/>
    <property type="match status" value="1"/>
</dbReference>
<gene>
    <name evidence="9" type="ORF">KUA55_07640</name>
</gene>
<evidence type="ECO:0000256" key="8">
    <source>
        <dbReference type="SAM" id="Phobius"/>
    </source>
</evidence>
<evidence type="ECO:0000256" key="1">
    <source>
        <dbReference type="ARBA" id="ARBA00004651"/>
    </source>
</evidence>
<dbReference type="Proteomes" id="UP000774130">
    <property type="component" value="Unassembled WGS sequence"/>
</dbReference>
<evidence type="ECO:0000313" key="10">
    <source>
        <dbReference type="Proteomes" id="UP000774130"/>
    </source>
</evidence>
<feature type="transmembrane region" description="Helical" evidence="8">
    <location>
        <begin position="379"/>
        <end position="401"/>
    </location>
</feature>
<feature type="transmembrane region" description="Helical" evidence="8">
    <location>
        <begin position="107"/>
        <end position="129"/>
    </location>
</feature>
<feature type="transmembrane region" description="Helical" evidence="8">
    <location>
        <begin position="172"/>
        <end position="192"/>
    </location>
</feature>
<dbReference type="NCBIfam" id="NF037981">
    <property type="entry name" value="NCS2_1"/>
    <property type="match status" value="1"/>
</dbReference>
<dbReference type="InterPro" id="IPR006043">
    <property type="entry name" value="NCS2"/>
</dbReference>
<feature type="transmembrane region" description="Helical" evidence="8">
    <location>
        <begin position="56"/>
        <end position="74"/>
    </location>
</feature>
<comment type="similarity">
    <text evidence="2">Belongs to the nucleobase:cation symporter-2 (NCS2) (TC 2.A.40) family.</text>
</comment>
<feature type="transmembrane region" description="Helical" evidence="8">
    <location>
        <begin position="413"/>
        <end position="433"/>
    </location>
</feature>
<keyword evidence="4" id="KW-1003">Cell membrane</keyword>
<keyword evidence="3" id="KW-0813">Transport</keyword>
<comment type="subcellular location">
    <subcellularLocation>
        <location evidence="1">Cell membrane</location>
        <topology evidence="1">Multi-pass membrane protein</topology>
    </subcellularLocation>
</comment>
<keyword evidence="6 8" id="KW-1133">Transmembrane helix</keyword>
<evidence type="ECO:0000256" key="4">
    <source>
        <dbReference type="ARBA" id="ARBA00022475"/>
    </source>
</evidence>
<feature type="transmembrane region" description="Helical" evidence="8">
    <location>
        <begin position="135"/>
        <end position="160"/>
    </location>
</feature>
<keyword evidence="7 8" id="KW-0472">Membrane</keyword>
<sequence length="443" mass="45973">MKAEMKSNLFQYDAKTKLSEVVPLGMQHVVAAAVGIVTPGIMIAGASGMGAADRTLIIQTCLVFSGFATLIQLFKPFGIGSRLPVMMGTSFAYVPILLSITNGEASGFGMIIGAQMVGSIVSVLVGLGINKIRILFPPLVTGTVILSIGFSLFDVAVGYMAGGKASPTFGSLQNWGVGLATFAIVFFFTYFVKGVFSLASILIGVIAGYLLSIALGMVDFSAISNAGYFQMVQPLHFKPEFEVIPIVTLTIMFIVNAVQAIGDLTALTVSGLDREPTNQELGGGIIGNSITTFVGAFFGALPTATFSQNIGLVSVTKVVNRGVFLFASVVLMIAGFVPKISALLTTIPQAVIGGATIAVFASISMTGMKMIASAGFSRINTGIIGLSLAFGIGIPLTTGSLAGPGFPAWVDQIFGGSEVVLTTIIAIILNLLLNHTKVGREKA</sequence>
<feature type="transmembrane region" description="Helical" evidence="8">
    <location>
        <begin position="347"/>
        <end position="367"/>
    </location>
</feature>